<dbReference type="STRING" id="1137993.SAMN05660209_01014"/>
<dbReference type="PANTHER" id="PTHR14239">
    <property type="entry name" value="DUDULIN-RELATED"/>
    <property type="match status" value="1"/>
</dbReference>
<protein>
    <recommendedName>
        <fullName evidence="2">Pyrroline-5-carboxylate reductase catalytic N-terminal domain-containing protein</fullName>
    </recommendedName>
</protein>
<name>A0A1H3DLB3_9ACTN</name>
<dbReference type="InterPro" id="IPR051267">
    <property type="entry name" value="STEAP_metalloreductase"/>
</dbReference>
<evidence type="ECO:0000313" key="4">
    <source>
        <dbReference type="Proteomes" id="UP000198921"/>
    </source>
</evidence>
<dbReference type="InterPro" id="IPR036291">
    <property type="entry name" value="NAD(P)-bd_dom_sf"/>
</dbReference>
<accession>A0A1H3DLB3</accession>
<dbReference type="AlphaFoldDB" id="A0A1H3DLB3"/>
<reference evidence="4" key="1">
    <citation type="submission" date="2016-10" db="EMBL/GenBank/DDBJ databases">
        <authorList>
            <person name="Varghese N."/>
            <person name="Submissions S."/>
        </authorList>
    </citation>
    <scope>NUCLEOTIDE SEQUENCE [LARGE SCALE GENOMIC DNA]</scope>
    <source>
        <strain evidence="4">DSM 45422</strain>
    </source>
</reference>
<dbReference type="Gene3D" id="3.40.50.720">
    <property type="entry name" value="NAD(P)-binding Rossmann-like Domain"/>
    <property type="match status" value="1"/>
</dbReference>
<dbReference type="InterPro" id="IPR028939">
    <property type="entry name" value="P5C_Rdtase_cat_N"/>
</dbReference>
<evidence type="ECO:0000256" key="1">
    <source>
        <dbReference type="ARBA" id="ARBA00023002"/>
    </source>
</evidence>
<dbReference type="EMBL" id="FNOT01000002">
    <property type="protein sequence ID" value="SDX66439.1"/>
    <property type="molecule type" value="Genomic_DNA"/>
</dbReference>
<dbReference type="GO" id="GO:0016491">
    <property type="term" value="F:oxidoreductase activity"/>
    <property type="evidence" value="ECO:0007669"/>
    <property type="project" value="UniProtKB-KW"/>
</dbReference>
<evidence type="ECO:0000313" key="3">
    <source>
        <dbReference type="EMBL" id="SDX66439.1"/>
    </source>
</evidence>
<keyword evidence="1" id="KW-0560">Oxidoreductase</keyword>
<dbReference type="SUPFAM" id="SSF51735">
    <property type="entry name" value="NAD(P)-binding Rossmann-fold domains"/>
    <property type="match status" value="1"/>
</dbReference>
<evidence type="ECO:0000259" key="2">
    <source>
        <dbReference type="Pfam" id="PF03807"/>
    </source>
</evidence>
<organism evidence="3 4">
    <name type="scientific">Geodermatophilus africanus</name>
    <dbReference type="NCBI Taxonomy" id="1137993"/>
    <lineage>
        <taxon>Bacteria</taxon>
        <taxon>Bacillati</taxon>
        <taxon>Actinomycetota</taxon>
        <taxon>Actinomycetes</taxon>
        <taxon>Geodermatophilales</taxon>
        <taxon>Geodermatophilaceae</taxon>
        <taxon>Geodermatophilus</taxon>
    </lineage>
</organism>
<dbReference type="Proteomes" id="UP000198921">
    <property type="component" value="Unassembled WGS sequence"/>
</dbReference>
<keyword evidence="4" id="KW-1185">Reference proteome</keyword>
<feature type="domain" description="Pyrroline-5-carboxylate reductase catalytic N-terminal" evidence="2">
    <location>
        <begin position="18"/>
        <end position="107"/>
    </location>
</feature>
<proteinExistence type="predicted"/>
<gene>
    <name evidence="3" type="ORF">SAMN05660209_01014</name>
</gene>
<sequence length="231" mass="24067">MVGREHPSFGRRSVGMTTIGLIGSGNIGSTLARLAVDHGHQVVLSNSRGPQTLDALVAELGPGARADTAAGAAAAGDVVVVTIPLGNYRQVPVEPLRGKVVVDTNNYYPQRDGRIAELDDERTTSSELLQAHLPGSRVVKAFNHIRAAHLADQGKPAGTPGRPALAIAGDDDEAKATVASLINQFGFDVVDLGPLAEGWRVQPDTRGYGPQLDAGGLRQAAADARRFGDTA</sequence>
<dbReference type="Pfam" id="PF03807">
    <property type="entry name" value="F420_oxidored"/>
    <property type="match status" value="1"/>
</dbReference>
<dbReference type="PANTHER" id="PTHR14239:SF10">
    <property type="entry name" value="REDUCTASE"/>
    <property type="match status" value="1"/>
</dbReference>